<evidence type="ECO:0000313" key="1">
    <source>
        <dbReference type="EMBL" id="SHJ10550.1"/>
    </source>
</evidence>
<evidence type="ECO:0000313" key="2">
    <source>
        <dbReference type="Proteomes" id="UP000184442"/>
    </source>
</evidence>
<reference evidence="1 2" key="1">
    <citation type="submission" date="2016-11" db="EMBL/GenBank/DDBJ databases">
        <authorList>
            <person name="Jaros S."/>
            <person name="Januszkiewicz K."/>
            <person name="Wedrychowicz H."/>
        </authorList>
    </citation>
    <scope>NUCLEOTIDE SEQUENCE [LARGE SCALE GENOMIC DNA]</scope>
    <source>
        <strain evidence="1 2">DSM 19022</strain>
    </source>
</reference>
<dbReference type="Proteomes" id="UP000184442">
    <property type="component" value="Unassembled WGS sequence"/>
</dbReference>
<dbReference type="InterPro" id="IPR015001">
    <property type="entry name" value="DUF1850"/>
</dbReference>
<keyword evidence="2" id="KW-1185">Reference proteome</keyword>
<evidence type="ECO:0008006" key="3">
    <source>
        <dbReference type="Google" id="ProtNLM"/>
    </source>
</evidence>
<name>A0A1M6GKV3_9FIRM</name>
<dbReference type="AlphaFoldDB" id="A0A1M6GKV3"/>
<organism evidence="1 2">
    <name type="scientific">Lutispora thermophila DSM 19022</name>
    <dbReference type="NCBI Taxonomy" id="1122184"/>
    <lineage>
        <taxon>Bacteria</taxon>
        <taxon>Bacillati</taxon>
        <taxon>Bacillota</taxon>
        <taxon>Clostridia</taxon>
        <taxon>Lutisporales</taxon>
        <taxon>Lutisporaceae</taxon>
        <taxon>Lutispora</taxon>
    </lineage>
</organism>
<dbReference type="STRING" id="1122184.SAMN02745176_02404"/>
<dbReference type="EMBL" id="FQZS01000016">
    <property type="protein sequence ID" value="SHJ10550.1"/>
    <property type="molecule type" value="Genomic_DNA"/>
</dbReference>
<protein>
    <recommendedName>
        <fullName evidence="3">DUF1850 domain-containing protein</fullName>
    </recommendedName>
</protein>
<proteinExistence type="predicted"/>
<gene>
    <name evidence="1" type="ORF">SAMN02745176_02404</name>
</gene>
<accession>A0A1M6GKV3</accession>
<sequence>MPGRSYPVRYIQMSKKIIIPVIMRLLTFIILFAPIFEMITISEAESKRIVFVSNIHENKEFYTSFIHSVNRMPVYEYYRIVDGHFTIYKTSFYAYGAGMPDFQDYNQKPYLKDGMVHIDNLNIEMDSFSIFVGRVADHSLNIDNKTYKLSDFIEPGKTAHFKIQKVSLFALLRRLNHE</sequence>
<dbReference type="Pfam" id="PF08905">
    <property type="entry name" value="DUF1850"/>
    <property type="match status" value="1"/>
</dbReference>